<reference evidence="2" key="1">
    <citation type="submission" date="2024-01" db="EMBL/GenBank/DDBJ databases">
        <authorList>
            <person name="Webb A."/>
        </authorList>
    </citation>
    <scope>NUCLEOTIDE SEQUENCE</scope>
    <source>
        <strain evidence="2">Pm1</strain>
    </source>
</reference>
<dbReference type="Proteomes" id="UP001162060">
    <property type="component" value="Unassembled WGS sequence"/>
</dbReference>
<dbReference type="GO" id="GO:0006629">
    <property type="term" value="P:lipid metabolic process"/>
    <property type="evidence" value="ECO:0007669"/>
    <property type="project" value="InterPro"/>
</dbReference>
<dbReference type="EMBL" id="CAKLBY020000109">
    <property type="protein sequence ID" value="CAK7927324.1"/>
    <property type="molecule type" value="Genomic_DNA"/>
</dbReference>
<dbReference type="InterPro" id="IPR029058">
    <property type="entry name" value="AB_hydrolase_fold"/>
</dbReference>
<dbReference type="InterPro" id="IPR003386">
    <property type="entry name" value="LACT/PDAT_acylTrfase"/>
</dbReference>
<evidence type="ECO:0000256" key="1">
    <source>
        <dbReference type="SAM" id="SignalP"/>
    </source>
</evidence>
<dbReference type="GO" id="GO:0008374">
    <property type="term" value="F:O-acyltransferase activity"/>
    <property type="evidence" value="ECO:0007669"/>
    <property type="project" value="InterPro"/>
</dbReference>
<protein>
    <recommendedName>
        <fullName evidence="4">Phospholipid:diacylglycerol acyltransferase</fullName>
    </recommendedName>
</protein>
<dbReference type="SUPFAM" id="SSF53474">
    <property type="entry name" value="alpha/beta-Hydrolases"/>
    <property type="match status" value="1"/>
</dbReference>
<proteinExistence type="predicted"/>
<evidence type="ECO:0008006" key="4">
    <source>
        <dbReference type="Google" id="ProtNLM"/>
    </source>
</evidence>
<feature type="signal peptide" evidence="1">
    <location>
        <begin position="1"/>
        <end position="21"/>
    </location>
</feature>
<feature type="chain" id="PRO_5043886538" description="Phospholipid:diacylglycerol acyltransferase" evidence="1">
    <location>
        <begin position="22"/>
        <end position="672"/>
    </location>
</feature>
<dbReference type="PANTHER" id="PTHR11440">
    <property type="entry name" value="LECITHIN-CHOLESTEROL ACYLTRANSFERASE-RELATED"/>
    <property type="match status" value="1"/>
</dbReference>
<evidence type="ECO:0000313" key="2">
    <source>
        <dbReference type="EMBL" id="CAK7927324.1"/>
    </source>
</evidence>
<gene>
    <name evidence="2" type="ORF">PM001_LOCUS12474</name>
</gene>
<evidence type="ECO:0000313" key="3">
    <source>
        <dbReference type="Proteomes" id="UP001162060"/>
    </source>
</evidence>
<keyword evidence="1" id="KW-0732">Signal</keyword>
<comment type="caution">
    <text evidence="2">The sequence shown here is derived from an EMBL/GenBank/DDBJ whole genome shotgun (WGS) entry which is preliminary data.</text>
</comment>
<accession>A0AAV1TYF5</accession>
<dbReference type="AlphaFoldDB" id="A0AAV1TYF5"/>
<dbReference type="Pfam" id="PF02450">
    <property type="entry name" value="LCAT"/>
    <property type="match status" value="1"/>
</dbReference>
<dbReference type="Gene3D" id="3.40.50.1820">
    <property type="entry name" value="alpha/beta hydrolase"/>
    <property type="match status" value="1"/>
</dbReference>
<name>A0AAV1TYF5_9STRA</name>
<organism evidence="2 3">
    <name type="scientific">Peronospora matthiolae</name>
    <dbReference type="NCBI Taxonomy" id="2874970"/>
    <lineage>
        <taxon>Eukaryota</taxon>
        <taxon>Sar</taxon>
        <taxon>Stramenopiles</taxon>
        <taxon>Oomycota</taxon>
        <taxon>Peronosporomycetes</taxon>
        <taxon>Peronosporales</taxon>
        <taxon>Peronosporaceae</taxon>
        <taxon>Peronospora</taxon>
    </lineage>
</organism>
<sequence length="672" mass="75382">MQTMLVTLLQHLLGTLALSSATDWTPKAAQVERTRPVLLIPGFASSQLQSWSQYRCTSGFSSNLYREIEFGDRLWVDLARVLAQTECWIRCLKLELPTQDELECKLRAVQGLEAISELDPGVVTGPLSTVWRSLIHDLVDHFELDPDQLIVATYDWRLPPSKLQERDKYFYSLKKKIEYAVELDGNKGGVVVIAHSMGNGVFRYFLEWLNDEVGRNNRQSWIDRHISAYFAVGSPLLGSAESLELISSGLTEGLPITQSEIRKLVVSFGSILSFMPISSGLNSAKDNEVLIAVRSLLPGNNQTQLRNYTSADIASGQLFRDMSAHDPIFGKLETMRQKFYADDPVLDFFKPWERPPIASVYSVYGVNVPTKNFYEYENANTPGHWYQVEYMNEEGHNLTCTKTGDGTVTYHSLSWAHSWLGSKGSSVRVTQTPQSVYFSADNITRVRAVRHAKTHHAEYSLLHGNLPICEGNIESSSSSSFFAGLFGPVNRDRITFFESSTHEDGAATSTGVWEIDGVKHRDILSSPVFLRELRAELRHIFNGKTNSDKSSRPPVIDGDCYWNYRYARCEFPVFCEYRYVFGDVTFDQSCRVRLNDGLLGPAHPTPYFGVSASTSRPDPVELSFTGPYCSAPCLLPMSTSSSMAMTLLSNVSRFGPLQRDPLQTRTCDEGST</sequence>